<name>A0ABX7ABS7_9GAMM</name>
<feature type="transmembrane region" description="Helical" evidence="1">
    <location>
        <begin position="12"/>
        <end position="31"/>
    </location>
</feature>
<accession>A0ABX7ABS7</accession>
<dbReference type="Proteomes" id="UP000596157">
    <property type="component" value="Chromosome"/>
</dbReference>
<dbReference type="RefSeq" id="WP_337979521.1">
    <property type="nucleotide sequence ID" value="NZ_CP067099.1"/>
</dbReference>
<evidence type="ECO:0000313" key="2">
    <source>
        <dbReference type="EMBL" id="QQO61405.1"/>
    </source>
</evidence>
<gene>
    <name evidence="2" type="ORF">JI723_14150</name>
</gene>
<dbReference type="GeneID" id="92279882"/>
<protein>
    <submittedName>
        <fullName evidence="2">Uncharacterized protein</fullName>
    </submittedName>
</protein>
<proteinExistence type="predicted"/>
<keyword evidence="1" id="KW-1133">Transmembrane helix</keyword>
<keyword evidence="1" id="KW-0812">Transmembrane</keyword>
<evidence type="ECO:0000256" key="1">
    <source>
        <dbReference type="SAM" id="Phobius"/>
    </source>
</evidence>
<evidence type="ECO:0000313" key="3">
    <source>
        <dbReference type="Proteomes" id="UP000596157"/>
    </source>
</evidence>
<sequence>MEFIKDAIEVAVPLAGVVVSLVGTYVALSGLKTWKKQLKWKEDHQLAKDILINLTKYHNAINQVRSPAIFSYEKTDPPEDIKGSLSEEQIEYLKYKSVYTERLKLSSQYHNELLALGIEADAIWQNDTTKLLKKLFELEYSLVIAIRSHLLTMNPNIDKSMRDYYVGISPETDKIVYSGVDADDTFHDDFETYKSEIINMIKNKL</sequence>
<reference evidence="3" key="1">
    <citation type="submission" date="2021-01" db="EMBL/GenBank/DDBJ databases">
        <title>Providencia vermicola LLDRA6, a soil-borne Mn(II)-oxidizing bacterium, exploits a strategy of superoxide production coupled to hydrogen peroxide consumption to generate Mn oxides, as revealed by transcriptional up-regulation of genes for phenylacetic acid catabolism.</title>
        <authorList>
            <person name="Chen S."/>
            <person name="Ding Z."/>
            <person name="Chen J."/>
            <person name="Luo J."/>
            <person name="Ruan X."/>
            <person name="Li Z."/>
            <person name="Liao F."/>
            <person name="He J."/>
            <person name="Li D."/>
        </authorList>
    </citation>
    <scope>NUCLEOTIDE SEQUENCE [LARGE SCALE GENOMIC DNA]</scope>
    <source>
        <strain evidence="3">LLDRA6</strain>
    </source>
</reference>
<keyword evidence="1" id="KW-0472">Membrane</keyword>
<organism evidence="2 3">
    <name type="scientific">Providencia manganoxydans</name>
    <dbReference type="NCBI Taxonomy" id="2923283"/>
    <lineage>
        <taxon>Bacteria</taxon>
        <taxon>Pseudomonadati</taxon>
        <taxon>Pseudomonadota</taxon>
        <taxon>Gammaproteobacteria</taxon>
        <taxon>Enterobacterales</taxon>
        <taxon>Morganellaceae</taxon>
        <taxon>Providencia</taxon>
    </lineage>
</organism>
<dbReference type="EMBL" id="CP067099">
    <property type="protein sequence ID" value="QQO61405.1"/>
    <property type="molecule type" value="Genomic_DNA"/>
</dbReference>
<keyword evidence="3" id="KW-1185">Reference proteome</keyword>